<reference evidence="1 2" key="1">
    <citation type="submission" date="2017-09" db="EMBL/GenBank/DDBJ databases">
        <title>Depth-based differentiation of microbial function through sediment-hosted aquifers and enrichment of novel symbionts in the deep terrestrial subsurface.</title>
        <authorList>
            <person name="Probst A.J."/>
            <person name="Ladd B."/>
            <person name="Jarett J.K."/>
            <person name="Geller-Mcgrath D.E."/>
            <person name="Sieber C.M."/>
            <person name="Emerson J.B."/>
            <person name="Anantharaman K."/>
            <person name="Thomas B.C."/>
            <person name="Malmstrom R."/>
            <person name="Stieglmeier M."/>
            <person name="Klingl A."/>
            <person name="Woyke T."/>
            <person name="Ryan C.M."/>
            <person name="Banfield J.F."/>
        </authorList>
    </citation>
    <scope>NUCLEOTIDE SEQUENCE [LARGE SCALE GENOMIC DNA]</scope>
    <source>
        <strain evidence="1">CG11_big_fil_rev_8_21_14_0_20_40_15</strain>
    </source>
</reference>
<evidence type="ECO:0000313" key="1">
    <source>
        <dbReference type="EMBL" id="PIQ75039.1"/>
    </source>
</evidence>
<organism evidence="1 2">
    <name type="scientific">Candidatus Portnoybacteria bacterium CG11_big_fil_rev_8_21_14_0_20_40_15</name>
    <dbReference type="NCBI Taxonomy" id="1974817"/>
    <lineage>
        <taxon>Bacteria</taxon>
        <taxon>Candidatus Portnoyibacteriota</taxon>
    </lineage>
</organism>
<proteinExistence type="predicted"/>
<accession>A0A2H0KSB4</accession>
<dbReference type="InterPro" id="IPR043519">
    <property type="entry name" value="NT_sf"/>
</dbReference>
<dbReference type="AlphaFoldDB" id="A0A2H0KSB4"/>
<dbReference type="EMBL" id="PCVO01000049">
    <property type="protein sequence ID" value="PIQ75039.1"/>
    <property type="molecule type" value="Genomic_DNA"/>
</dbReference>
<dbReference type="SUPFAM" id="SSF81301">
    <property type="entry name" value="Nucleotidyltransferase"/>
    <property type="match status" value="1"/>
</dbReference>
<protein>
    <recommendedName>
        <fullName evidence="3">Polymerase nucleotidyl transferase domain-containing protein</fullName>
    </recommendedName>
</protein>
<name>A0A2H0KSB4_9BACT</name>
<evidence type="ECO:0008006" key="3">
    <source>
        <dbReference type="Google" id="ProtNLM"/>
    </source>
</evidence>
<comment type="caution">
    <text evidence="1">The sequence shown here is derived from an EMBL/GenBank/DDBJ whole genome shotgun (WGS) entry which is preliminary data.</text>
</comment>
<dbReference type="Proteomes" id="UP000229317">
    <property type="component" value="Unassembled WGS sequence"/>
</dbReference>
<gene>
    <name evidence="1" type="ORF">COV84_03410</name>
</gene>
<sequence>MTLQTEISTPQTRKLSRPKDKIQISDDFDTEKSIIKTLAYYEALGQYPLTALELYRYLQKENDEQNLPSFYDFRTLLLNNQTLSKNIASKNGFYFLKGNEKFYQQRIFRQKIAIAKWKKVKKITFYLAACPYLKGIMVSGSLAFSNTKRGSDIDFLITTAQRRIWTCRTFLSFFLQIIGQRRHGDVVQNKICLNHYVAQNCFLVSLQNLSNAQLYSHLIPLTNYRNFRLFLEQNSWMAKLLFFYPQTKQNHLRQVDERSFLFRAARIFGRGLEFLLSGILGDFLEKRLALWQIKRIHQKTNWRNLHQDQLRLDQNALLFHYPICKNAEVMDKYLKKIQALKL</sequence>
<evidence type="ECO:0000313" key="2">
    <source>
        <dbReference type="Proteomes" id="UP000229317"/>
    </source>
</evidence>